<dbReference type="GO" id="GO:0008137">
    <property type="term" value="F:NADH dehydrogenase (ubiquinone) activity"/>
    <property type="evidence" value="ECO:0007669"/>
    <property type="project" value="InterPro"/>
</dbReference>
<organism evidence="9 10">
    <name type="scientific">Anaplasma ovis str. Haibei</name>
    <dbReference type="NCBI Taxonomy" id="1248439"/>
    <lineage>
        <taxon>Bacteria</taxon>
        <taxon>Pseudomonadati</taxon>
        <taxon>Pseudomonadota</taxon>
        <taxon>Alphaproteobacteria</taxon>
        <taxon>Rickettsiales</taxon>
        <taxon>Anaplasmataceae</taxon>
        <taxon>Anaplasma</taxon>
    </lineage>
</organism>
<protein>
    <recommendedName>
        <fullName evidence="7">NADH-quinone oxidoreductase subunit A</fullName>
        <ecNumber evidence="7">7.1.1.-</ecNumber>
    </recommendedName>
    <alternativeName>
        <fullName evidence="7">NADH dehydrogenase I subunit A</fullName>
    </alternativeName>
    <alternativeName>
        <fullName evidence="7">NDH-1 subunit A</fullName>
    </alternativeName>
    <alternativeName>
        <fullName evidence="7">NUO1</fullName>
    </alternativeName>
</protein>
<comment type="similarity">
    <text evidence="2 7 8">Belongs to the complex I subunit 3 family.</text>
</comment>
<dbReference type="PANTHER" id="PTHR11058">
    <property type="entry name" value="NADH-UBIQUINONE OXIDOREDUCTASE CHAIN 3"/>
    <property type="match status" value="1"/>
</dbReference>
<feature type="transmembrane region" description="Helical" evidence="7">
    <location>
        <begin position="99"/>
        <end position="120"/>
    </location>
</feature>
<dbReference type="PANTHER" id="PTHR11058:SF9">
    <property type="entry name" value="NADH-UBIQUINONE OXIDOREDUCTASE CHAIN 3"/>
    <property type="match status" value="1"/>
</dbReference>
<keyword evidence="7" id="KW-1003">Cell membrane</keyword>
<evidence type="ECO:0000256" key="7">
    <source>
        <dbReference type="HAMAP-Rule" id="MF_01394"/>
    </source>
</evidence>
<dbReference type="AlphaFoldDB" id="A0A2Z2LCL3"/>
<evidence type="ECO:0000313" key="10">
    <source>
        <dbReference type="Proteomes" id="UP000259762"/>
    </source>
</evidence>
<dbReference type="Pfam" id="PF00507">
    <property type="entry name" value="Oxidored_q4"/>
    <property type="match status" value="1"/>
</dbReference>
<dbReference type="GO" id="GO:0048038">
    <property type="term" value="F:quinone binding"/>
    <property type="evidence" value="ECO:0007669"/>
    <property type="project" value="UniProtKB-KW"/>
</dbReference>
<feature type="transmembrane region" description="Helical" evidence="7">
    <location>
        <begin position="20"/>
        <end position="41"/>
    </location>
</feature>
<keyword evidence="5 7" id="KW-1133">Transmembrane helix</keyword>
<dbReference type="InterPro" id="IPR000440">
    <property type="entry name" value="NADH_UbQ/plastoQ_OxRdtase_su3"/>
</dbReference>
<dbReference type="InterPro" id="IPR023043">
    <property type="entry name" value="NAD(P)H_OxRDtase_bac/plastid"/>
</dbReference>
<dbReference type="HAMAP" id="MF_01394">
    <property type="entry name" value="NDH1_NuoA"/>
    <property type="match status" value="1"/>
</dbReference>
<evidence type="ECO:0000256" key="4">
    <source>
        <dbReference type="ARBA" id="ARBA00022692"/>
    </source>
</evidence>
<proteinExistence type="inferred from homology"/>
<gene>
    <name evidence="7" type="primary">nuoA</name>
    <name evidence="9" type="ORF">AOV_01540</name>
</gene>
<feature type="transmembrane region" description="Helical" evidence="7">
    <location>
        <begin position="72"/>
        <end position="93"/>
    </location>
</feature>
<evidence type="ECO:0000313" key="9">
    <source>
        <dbReference type="EMBL" id="ASI48173.1"/>
    </source>
</evidence>
<comment type="catalytic activity">
    <reaction evidence="7 8">
        <text>a quinone + NADH + 5 H(+)(in) = a quinol + NAD(+) + 4 H(+)(out)</text>
        <dbReference type="Rhea" id="RHEA:57888"/>
        <dbReference type="ChEBI" id="CHEBI:15378"/>
        <dbReference type="ChEBI" id="CHEBI:24646"/>
        <dbReference type="ChEBI" id="CHEBI:57540"/>
        <dbReference type="ChEBI" id="CHEBI:57945"/>
        <dbReference type="ChEBI" id="CHEBI:132124"/>
    </reaction>
</comment>
<sequence>MSLKWRRLPMPSIGDYSSVLLFIMLAAMVSSAFAVLPAFLAGKRDSVGKLSPYECGFDQSEAPDSSSFDIKFCVVAILFVVFDVEVAFLFPWAVCLGTIGAFGFWSMVFFTGLLTVGFVYEWGVGALEWE</sequence>
<evidence type="ECO:0000256" key="6">
    <source>
        <dbReference type="ARBA" id="ARBA00023136"/>
    </source>
</evidence>
<keyword evidence="7 8" id="KW-0520">NAD</keyword>
<dbReference type="Proteomes" id="UP000259762">
    <property type="component" value="Chromosome"/>
</dbReference>
<keyword evidence="4 7" id="KW-0812">Transmembrane</keyword>
<dbReference type="EMBL" id="CP015994">
    <property type="protein sequence ID" value="ASI48173.1"/>
    <property type="molecule type" value="Genomic_DNA"/>
</dbReference>
<name>A0A2Z2LCL3_9RICK</name>
<keyword evidence="6 7" id="KW-0472">Membrane</keyword>
<comment type="subcellular location">
    <subcellularLocation>
        <location evidence="7 8">Cell membrane</location>
        <topology evidence="7 8">Multi-pass membrane protein</topology>
    </subcellularLocation>
    <subcellularLocation>
        <location evidence="1">Membrane</location>
        <topology evidence="1">Multi-pass membrane protein</topology>
    </subcellularLocation>
</comment>
<reference evidence="9 10" key="2">
    <citation type="journal article" date="2019" name="BMC Genomics">
        <title>The Anaplasma ovis genome reveals a high proportion of pseudogenes.</title>
        <authorList>
            <person name="Liu Z."/>
            <person name="Peasley A.M."/>
            <person name="Yang J."/>
            <person name="Li Y."/>
            <person name="Guan G."/>
            <person name="Luo J."/>
            <person name="Yin H."/>
            <person name="Brayton K.A."/>
        </authorList>
    </citation>
    <scope>NUCLEOTIDE SEQUENCE [LARGE SCALE GENOMIC DNA]</scope>
    <source>
        <strain evidence="9 10">Haibei</strain>
    </source>
</reference>
<dbReference type="KEGG" id="aoh:AOV_01540"/>
<reference evidence="10" key="1">
    <citation type="submission" date="2018-06" db="EMBL/GenBank/DDBJ databases">
        <title>The Anaplasma ovis genome reveals a high proportion of pseudogenes.</title>
        <authorList>
            <person name="Liu Z."/>
            <person name="Peasley A.M."/>
            <person name="Yang J."/>
            <person name="Li Y."/>
            <person name="Guan G."/>
            <person name="Luo J."/>
            <person name="Yin H."/>
            <person name="Brayton K.A."/>
        </authorList>
    </citation>
    <scope>NUCLEOTIDE SEQUENCE [LARGE SCALE GENOMIC DNA]</scope>
    <source>
        <strain evidence="10">Haibei</strain>
    </source>
</reference>
<dbReference type="GO" id="GO:0050136">
    <property type="term" value="F:NADH dehydrogenase (quinone) (non-electrogenic) activity"/>
    <property type="evidence" value="ECO:0007669"/>
    <property type="project" value="UniProtKB-UniRule"/>
</dbReference>
<dbReference type="GO" id="GO:0005886">
    <property type="term" value="C:plasma membrane"/>
    <property type="evidence" value="ECO:0007669"/>
    <property type="project" value="UniProtKB-SubCell"/>
</dbReference>
<evidence type="ECO:0000256" key="8">
    <source>
        <dbReference type="RuleBase" id="RU003639"/>
    </source>
</evidence>
<keyword evidence="7" id="KW-1278">Translocase</keyword>
<accession>A0A2Z2LCL3</accession>
<evidence type="ECO:0000256" key="3">
    <source>
        <dbReference type="ARBA" id="ARBA00022448"/>
    </source>
</evidence>
<evidence type="ECO:0000256" key="2">
    <source>
        <dbReference type="ARBA" id="ARBA00008472"/>
    </source>
</evidence>
<evidence type="ECO:0000256" key="5">
    <source>
        <dbReference type="ARBA" id="ARBA00022989"/>
    </source>
</evidence>
<dbReference type="EC" id="7.1.1.-" evidence="7"/>
<evidence type="ECO:0000256" key="1">
    <source>
        <dbReference type="ARBA" id="ARBA00004141"/>
    </source>
</evidence>
<comment type="subunit">
    <text evidence="7">NDH-1 is composed of 14 different subunits. Subunits NuoA, H, J, K, L, M, N constitute the membrane sector of the complex.</text>
</comment>
<dbReference type="GO" id="GO:0030964">
    <property type="term" value="C:NADH dehydrogenase complex"/>
    <property type="evidence" value="ECO:0007669"/>
    <property type="project" value="TreeGrafter"/>
</dbReference>
<keyword evidence="10" id="KW-1185">Reference proteome</keyword>
<dbReference type="Gene3D" id="1.20.58.1610">
    <property type="entry name" value="NADH:ubiquinone/plastoquinone oxidoreductase, chain 3"/>
    <property type="match status" value="1"/>
</dbReference>
<keyword evidence="7 8" id="KW-0874">Quinone</keyword>
<comment type="function">
    <text evidence="7">NDH-1 shuttles electrons from NADH, via FMN and iron-sulfur (Fe-S) centers, to quinones in the respiratory chain. The immediate electron acceptor for the enzyme in this species is believed to be ubiquinone. Couples the redox reaction to proton translocation (for every two electrons transferred, four hydrogen ions are translocated across the cytoplasmic membrane), and thus conserves the redox energy in a proton gradient.</text>
</comment>
<keyword evidence="7 9" id="KW-0830">Ubiquinone</keyword>
<dbReference type="InterPro" id="IPR038430">
    <property type="entry name" value="NDAH_ubi_oxred_su3_sf"/>
</dbReference>
<keyword evidence="3 7" id="KW-0813">Transport</keyword>